<comment type="catalytic activity">
    <reaction evidence="3 4">
        <text>an acyl phosphate + H2O = a carboxylate + phosphate + H(+)</text>
        <dbReference type="Rhea" id="RHEA:14965"/>
        <dbReference type="ChEBI" id="CHEBI:15377"/>
        <dbReference type="ChEBI" id="CHEBI:15378"/>
        <dbReference type="ChEBI" id="CHEBI:29067"/>
        <dbReference type="ChEBI" id="CHEBI:43474"/>
        <dbReference type="ChEBI" id="CHEBI:59918"/>
        <dbReference type="EC" id="3.6.1.7"/>
    </reaction>
</comment>
<dbReference type="GO" id="GO:0003998">
    <property type="term" value="F:acylphosphatase activity"/>
    <property type="evidence" value="ECO:0007669"/>
    <property type="project" value="UniProtKB-EC"/>
</dbReference>
<dbReference type="Pfam" id="PF00708">
    <property type="entry name" value="Acylphosphatase"/>
    <property type="match status" value="1"/>
</dbReference>
<evidence type="ECO:0000256" key="1">
    <source>
        <dbReference type="ARBA" id="ARBA00005614"/>
    </source>
</evidence>
<dbReference type="PANTHER" id="PTHR47268:SF4">
    <property type="entry name" value="ACYLPHOSPHATASE"/>
    <property type="match status" value="1"/>
</dbReference>
<dbReference type="InterPro" id="IPR020456">
    <property type="entry name" value="Acylphosphatase"/>
</dbReference>
<dbReference type="EMBL" id="JSVA01000020">
    <property type="protein sequence ID" value="KOF01639.1"/>
    <property type="molecule type" value="Genomic_DNA"/>
</dbReference>
<dbReference type="Proteomes" id="UP000036908">
    <property type="component" value="Unassembled WGS sequence"/>
</dbReference>
<feature type="active site" evidence="4">
    <location>
        <position position="36"/>
    </location>
</feature>
<evidence type="ECO:0000313" key="7">
    <source>
        <dbReference type="EMBL" id="KOF01639.1"/>
    </source>
</evidence>
<dbReference type="PROSITE" id="PS51160">
    <property type="entry name" value="ACYLPHOSPHATASE_3"/>
    <property type="match status" value="1"/>
</dbReference>
<evidence type="ECO:0000256" key="5">
    <source>
        <dbReference type="RuleBase" id="RU004168"/>
    </source>
</evidence>
<gene>
    <name evidence="7" type="ORF">OB69_16505</name>
</gene>
<dbReference type="OrthoDB" id="9808093at2"/>
<proteinExistence type="inferred from homology"/>
<feature type="active site" evidence="4">
    <location>
        <position position="18"/>
    </location>
</feature>
<dbReference type="EC" id="3.6.1.7" evidence="2 4"/>
<protein>
    <recommendedName>
        <fullName evidence="2 4">acylphosphatase</fullName>
        <ecNumber evidence="2 4">3.6.1.7</ecNumber>
    </recommendedName>
</protein>
<evidence type="ECO:0000256" key="4">
    <source>
        <dbReference type="PROSITE-ProRule" id="PRU00520"/>
    </source>
</evidence>
<keyword evidence="8" id="KW-1185">Reference proteome</keyword>
<dbReference type="InterPro" id="IPR036046">
    <property type="entry name" value="Acylphosphatase-like_dom_sf"/>
</dbReference>
<dbReference type="SUPFAM" id="SSF54975">
    <property type="entry name" value="Acylphosphatase/BLUF domain-like"/>
    <property type="match status" value="1"/>
</dbReference>
<organism evidence="7 8">
    <name type="scientific">Roseivirga seohaensis subsp. aquiponti</name>
    <dbReference type="NCBI Taxonomy" id="1566026"/>
    <lineage>
        <taxon>Bacteria</taxon>
        <taxon>Pseudomonadati</taxon>
        <taxon>Bacteroidota</taxon>
        <taxon>Cytophagia</taxon>
        <taxon>Cytophagales</taxon>
        <taxon>Roseivirgaceae</taxon>
        <taxon>Roseivirga</taxon>
    </lineage>
</organism>
<dbReference type="AlphaFoldDB" id="A0A0L8AGY1"/>
<reference evidence="8" key="1">
    <citation type="submission" date="2014-11" db="EMBL/GenBank/DDBJ databases">
        <title>Genome sequencing of Roseivirga sp. D-25.</title>
        <authorList>
            <person name="Selvaratnam C."/>
            <person name="Thevarajoo S."/>
            <person name="Goh K.M."/>
            <person name="Eee R."/>
            <person name="Chan K.-G."/>
            <person name="Chong C.S."/>
        </authorList>
    </citation>
    <scope>NUCLEOTIDE SEQUENCE [LARGE SCALE GENOMIC DNA]</scope>
    <source>
        <strain evidence="8">D-25</strain>
    </source>
</reference>
<keyword evidence="4" id="KW-0378">Hydrolase</keyword>
<sequence length="89" mass="9914">MQAKRIKVTGKVQGVYFRASTQEQARRLGIKGWCKNEPDGSVLIIAESSEENLNALVNWCHHGPSNASVEKVLVENIEVSGFEGFEIKR</sequence>
<dbReference type="InterPro" id="IPR001792">
    <property type="entry name" value="Acylphosphatase-like_dom"/>
</dbReference>
<evidence type="ECO:0000259" key="6">
    <source>
        <dbReference type="PROSITE" id="PS51160"/>
    </source>
</evidence>
<comment type="similarity">
    <text evidence="1 5">Belongs to the acylphosphatase family.</text>
</comment>
<dbReference type="RefSeq" id="WP_053224857.1">
    <property type="nucleotide sequence ID" value="NZ_JSVA01000020.1"/>
</dbReference>
<comment type="caution">
    <text evidence="7">The sequence shown here is derived from an EMBL/GenBank/DDBJ whole genome shotgun (WGS) entry which is preliminary data.</text>
</comment>
<dbReference type="Gene3D" id="3.30.70.100">
    <property type="match status" value="1"/>
</dbReference>
<feature type="domain" description="Acylphosphatase-like" evidence="6">
    <location>
        <begin position="3"/>
        <end position="89"/>
    </location>
</feature>
<evidence type="ECO:0000256" key="3">
    <source>
        <dbReference type="ARBA" id="ARBA00047645"/>
    </source>
</evidence>
<name>A0A0L8AGY1_9BACT</name>
<dbReference type="PRINTS" id="PR00112">
    <property type="entry name" value="ACYLPHPHTASE"/>
</dbReference>
<accession>A0A0L8AGY1</accession>
<evidence type="ECO:0000313" key="8">
    <source>
        <dbReference type="Proteomes" id="UP000036908"/>
    </source>
</evidence>
<dbReference type="PANTHER" id="PTHR47268">
    <property type="entry name" value="ACYLPHOSPHATASE"/>
    <property type="match status" value="1"/>
</dbReference>
<dbReference type="PATRIC" id="fig|1566026.4.peg.1735"/>
<dbReference type="InterPro" id="IPR017968">
    <property type="entry name" value="Acylphosphatase_CS"/>
</dbReference>
<evidence type="ECO:0000256" key="2">
    <source>
        <dbReference type="ARBA" id="ARBA00012150"/>
    </source>
</evidence>
<dbReference type="PROSITE" id="PS00150">
    <property type="entry name" value="ACYLPHOSPHATASE_1"/>
    <property type="match status" value="1"/>
</dbReference>